<comment type="caution">
    <text evidence="2">The sequence shown here is derived from an EMBL/GenBank/DDBJ whole genome shotgun (WGS) entry which is preliminary data.</text>
</comment>
<feature type="chain" id="PRO_5003862494" description="SusD/RagB family nutrient-binding outer membrane lipoprotein" evidence="1">
    <location>
        <begin position="23"/>
        <end position="475"/>
    </location>
</feature>
<dbReference type="PROSITE" id="PS51257">
    <property type="entry name" value="PROKAR_LIPOPROTEIN"/>
    <property type="match status" value="1"/>
</dbReference>
<accession>K2P0C6</accession>
<evidence type="ECO:0000256" key="1">
    <source>
        <dbReference type="SAM" id="SignalP"/>
    </source>
</evidence>
<evidence type="ECO:0008006" key="4">
    <source>
        <dbReference type="Google" id="ProtNLM"/>
    </source>
</evidence>
<dbReference type="STRING" id="555500.I215_12258"/>
<protein>
    <recommendedName>
        <fullName evidence="4">SusD/RagB family nutrient-binding outer membrane lipoprotein</fullName>
    </recommendedName>
</protein>
<evidence type="ECO:0000313" key="2">
    <source>
        <dbReference type="EMBL" id="EKF54508.1"/>
    </source>
</evidence>
<gene>
    <name evidence="2" type="ORF">I215_12258</name>
</gene>
<dbReference type="InterPro" id="IPR011990">
    <property type="entry name" value="TPR-like_helical_dom_sf"/>
</dbReference>
<organism evidence="2 3">
    <name type="scientific">Galbibacter marinus</name>
    <dbReference type="NCBI Taxonomy" id="555500"/>
    <lineage>
        <taxon>Bacteria</taxon>
        <taxon>Pseudomonadati</taxon>
        <taxon>Bacteroidota</taxon>
        <taxon>Flavobacteriia</taxon>
        <taxon>Flavobacteriales</taxon>
        <taxon>Flavobacteriaceae</taxon>
        <taxon>Galbibacter</taxon>
    </lineage>
</organism>
<evidence type="ECO:0000313" key="3">
    <source>
        <dbReference type="Proteomes" id="UP000007364"/>
    </source>
</evidence>
<reference evidence="2 3" key="1">
    <citation type="journal article" date="2012" name="J. Bacteriol.">
        <title>Genome Sequence of Galbibacter marinum Type Strain ck-I2-15.</title>
        <authorList>
            <person name="Lai Q."/>
            <person name="Li C."/>
            <person name="Shao Z."/>
        </authorList>
    </citation>
    <scope>NUCLEOTIDE SEQUENCE [LARGE SCALE GENOMIC DNA]</scope>
    <source>
        <strain evidence="3">ck-I2-15</strain>
    </source>
</reference>
<dbReference type="Pfam" id="PF12771">
    <property type="entry name" value="SusD-like_2"/>
    <property type="match status" value="1"/>
</dbReference>
<dbReference type="EMBL" id="AMSG01000020">
    <property type="protein sequence ID" value="EKF54508.1"/>
    <property type="molecule type" value="Genomic_DNA"/>
</dbReference>
<dbReference type="Proteomes" id="UP000007364">
    <property type="component" value="Unassembled WGS sequence"/>
</dbReference>
<dbReference type="SUPFAM" id="SSF48452">
    <property type="entry name" value="TPR-like"/>
    <property type="match status" value="1"/>
</dbReference>
<keyword evidence="1" id="KW-0732">Signal</keyword>
<name>K2P0C6_9FLAO</name>
<dbReference type="eggNOG" id="COG4198">
    <property type="taxonomic scope" value="Bacteria"/>
</dbReference>
<proteinExistence type="predicted"/>
<keyword evidence="3" id="KW-1185">Reference proteome</keyword>
<dbReference type="AlphaFoldDB" id="K2P0C6"/>
<sequence>MKKIFKTLPFMAILGGMIFATSCDSDFEEINTDPDRPTVISEDLQLGAIERTLINRRYDYFLANEAASNWVQHTSQPVYNDADRYFPRTGSIDNLWIDLYINVIADADEMYRLAEEAGNPAIQGTALTLKAVAYQTLTDVFGNIPFSEANKGLSDGNYNPKYDSQRDVYAGIFELLDEAIAKFNAGGTINSDQDLIYGGNISKWIKFATSVKFRAMMRVSDTDLFSASAIQSMIASGNLITSVTDNAFISYTGESSPNINPVYGIALNSRQEEWCVGESLVEFMKAESDPRLEVYAEPNPDGEYIGKPAGYLNPETSGFPRAYVSNIGDHYMASDAELYFINAVQVNLLIAEAIERFGASGDAATYFQAGIDASLEQNGLEPGDYTPTYNGLQSIGEQLWVGTFMQGYESYAEWRRTDIPANLPLAIDPQPGVGSIPTRFTYPNDEVALNGENVEAAIAEQGEDKLTTKIWWDKN</sequence>
<dbReference type="OrthoDB" id="725917at2"/>
<feature type="signal peptide" evidence="1">
    <location>
        <begin position="1"/>
        <end position="22"/>
    </location>
</feature>
<dbReference type="Gene3D" id="1.25.40.390">
    <property type="match status" value="1"/>
</dbReference>
<dbReference type="InterPro" id="IPR041662">
    <property type="entry name" value="SusD-like_2"/>
</dbReference>